<comment type="caution">
    <text evidence="2">The sequence shown here is derived from an EMBL/GenBank/DDBJ whole genome shotgun (WGS) entry which is preliminary data.</text>
</comment>
<sequence>MNQHIHHLFVYGSLLSGFQHPAYTYVSRYFTLVSPAVTNGNIYDLGEYPGAVPAAPPALIHGELYKVNHADEFSFAIKQLDDYEGFLVEAGEVPLYRREPVDVKNGNVITTAWIYWYNRETDGHPLIPNGDALSYWKQKG</sequence>
<dbReference type="InterPro" id="IPR009288">
    <property type="entry name" value="AIG2-like_dom"/>
</dbReference>
<evidence type="ECO:0000259" key="1">
    <source>
        <dbReference type="Pfam" id="PF06094"/>
    </source>
</evidence>
<feature type="domain" description="Gamma-glutamylcyclotransferase AIG2-like" evidence="1">
    <location>
        <begin position="8"/>
        <end position="131"/>
    </location>
</feature>
<organism evidence="2 3">
    <name type="scientific">Pseudobacter ginsenosidimutans</name>
    <dbReference type="NCBI Taxonomy" id="661488"/>
    <lineage>
        <taxon>Bacteria</taxon>
        <taxon>Pseudomonadati</taxon>
        <taxon>Bacteroidota</taxon>
        <taxon>Chitinophagia</taxon>
        <taxon>Chitinophagales</taxon>
        <taxon>Chitinophagaceae</taxon>
        <taxon>Pseudobacter</taxon>
    </lineage>
</organism>
<dbReference type="InterPro" id="IPR013024">
    <property type="entry name" value="GGCT-like"/>
</dbReference>
<protein>
    <submittedName>
        <fullName evidence="2">Gamma-glutamylcyclotransferase (GGCT)/AIG2-like uncharacterized protein YtfP</fullName>
    </submittedName>
</protein>
<gene>
    <name evidence="2" type="ORF">EV199_3275</name>
</gene>
<dbReference type="EMBL" id="SGXA01000002">
    <property type="protein sequence ID" value="RZS71372.1"/>
    <property type="molecule type" value="Genomic_DNA"/>
</dbReference>
<evidence type="ECO:0000313" key="3">
    <source>
        <dbReference type="Proteomes" id="UP000293874"/>
    </source>
</evidence>
<keyword evidence="2" id="KW-0808">Transferase</keyword>
<proteinExistence type="predicted"/>
<dbReference type="RefSeq" id="WP_130541885.1">
    <property type="nucleotide sequence ID" value="NZ_CP042431.1"/>
</dbReference>
<dbReference type="GO" id="GO:0016740">
    <property type="term" value="F:transferase activity"/>
    <property type="evidence" value="ECO:0007669"/>
    <property type="project" value="UniProtKB-KW"/>
</dbReference>
<dbReference type="InterPro" id="IPR036568">
    <property type="entry name" value="GGCT-like_sf"/>
</dbReference>
<dbReference type="AlphaFoldDB" id="A0A4Q7MRH8"/>
<dbReference type="CDD" id="cd06661">
    <property type="entry name" value="GGCT_like"/>
    <property type="match status" value="1"/>
</dbReference>
<keyword evidence="3" id="KW-1185">Reference proteome</keyword>
<dbReference type="OrthoDB" id="482277at2"/>
<dbReference type="Gene3D" id="3.10.490.10">
    <property type="entry name" value="Gamma-glutamyl cyclotransferase-like"/>
    <property type="match status" value="1"/>
</dbReference>
<name>A0A4Q7MRH8_9BACT</name>
<dbReference type="SUPFAM" id="SSF110857">
    <property type="entry name" value="Gamma-glutamyl cyclotransferase-like"/>
    <property type="match status" value="1"/>
</dbReference>
<dbReference type="Proteomes" id="UP000293874">
    <property type="component" value="Unassembled WGS sequence"/>
</dbReference>
<accession>A0A4Q7MRH8</accession>
<evidence type="ECO:0000313" key="2">
    <source>
        <dbReference type="EMBL" id="RZS71372.1"/>
    </source>
</evidence>
<dbReference type="Pfam" id="PF06094">
    <property type="entry name" value="GGACT"/>
    <property type="match status" value="1"/>
</dbReference>
<reference evidence="2 3" key="1">
    <citation type="submission" date="2019-02" db="EMBL/GenBank/DDBJ databases">
        <title>Genomic Encyclopedia of Type Strains, Phase IV (KMG-IV): sequencing the most valuable type-strain genomes for metagenomic binning, comparative biology and taxonomic classification.</title>
        <authorList>
            <person name="Goeker M."/>
        </authorList>
    </citation>
    <scope>NUCLEOTIDE SEQUENCE [LARGE SCALE GENOMIC DNA]</scope>
    <source>
        <strain evidence="2 3">DSM 18116</strain>
    </source>
</reference>